<evidence type="ECO:0000256" key="5">
    <source>
        <dbReference type="ARBA" id="ARBA00023136"/>
    </source>
</evidence>
<evidence type="ECO:0000313" key="11">
    <source>
        <dbReference type="EMBL" id="MBW3470309.1"/>
    </source>
</evidence>
<dbReference type="Pfam" id="PF12704">
    <property type="entry name" value="MacB_PCD"/>
    <property type="match status" value="1"/>
</dbReference>
<feature type="transmembrane region" description="Helical" evidence="6">
    <location>
        <begin position="740"/>
        <end position="763"/>
    </location>
</feature>
<comment type="subcellular location">
    <subcellularLocation>
        <location evidence="1">Cell membrane</location>
        <topology evidence="1">Multi-pass membrane protein</topology>
    </subcellularLocation>
</comment>
<evidence type="ECO:0000313" key="12">
    <source>
        <dbReference type="Proteomes" id="UP000727490"/>
    </source>
</evidence>
<dbReference type="EMBL" id="RPHB01000013">
    <property type="protein sequence ID" value="MBW3470309.1"/>
    <property type="molecule type" value="Genomic_DNA"/>
</dbReference>
<evidence type="ECO:0000256" key="2">
    <source>
        <dbReference type="ARBA" id="ARBA00022475"/>
    </source>
</evidence>
<dbReference type="InterPro" id="IPR050250">
    <property type="entry name" value="Macrolide_Exporter_MacB"/>
</dbReference>
<feature type="domain" description="ABC3 transporter permease C-terminal" evidence="7">
    <location>
        <begin position="699"/>
        <end position="808"/>
    </location>
</feature>
<dbReference type="EMBL" id="RPHB01000002">
    <property type="protein sequence ID" value="MBW3466824.1"/>
    <property type="molecule type" value="Genomic_DNA"/>
</dbReference>
<evidence type="ECO:0000256" key="6">
    <source>
        <dbReference type="SAM" id="Phobius"/>
    </source>
</evidence>
<reference evidence="11" key="1">
    <citation type="submission" date="2018-11" db="EMBL/GenBank/DDBJ databases">
        <authorList>
            <person name="Misztak A.E."/>
            <person name="Waleron M."/>
            <person name="Waleron K.F."/>
        </authorList>
    </citation>
    <scope>NUCLEOTIDE SEQUENCE</scope>
    <source>
        <strain evidence="11">DPMB0001</strain>
    </source>
</reference>
<evidence type="ECO:0000259" key="8">
    <source>
        <dbReference type="Pfam" id="PF12704"/>
    </source>
</evidence>
<keyword evidence="5 6" id="KW-0472">Membrane</keyword>
<feature type="transmembrane region" description="Helical" evidence="6">
    <location>
        <begin position="340"/>
        <end position="366"/>
    </location>
</feature>
<feature type="transmembrane region" description="Helical" evidence="6">
    <location>
        <begin position="783"/>
        <end position="805"/>
    </location>
</feature>
<organism evidence="11 12">
    <name type="scientific">Arthrospiribacter ruber</name>
    <dbReference type="NCBI Taxonomy" id="2487934"/>
    <lineage>
        <taxon>Bacteria</taxon>
        <taxon>Pseudomonadati</taxon>
        <taxon>Bacteroidota</taxon>
        <taxon>Cytophagia</taxon>
        <taxon>Cytophagales</taxon>
        <taxon>Cyclobacteriaceae</taxon>
        <taxon>Arthrospiribacter</taxon>
    </lineage>
</organism>
<dbReference type="EMBL" id="RPHB01000008">
    <property type="protein sequence ID" value="MBW3469616.1"/>
    <property type="molecule type" value="Genomic_DNA"/>
</dbReference>
<sequence>MLKSYFKIACRNLLKHKIFSAINFLGLTVGVTSFLIIFQYVNYELSYDRFHENADRIYRVQHDRYFDGELQYQKAQTFIPTGEAMMNEFVEVEAYTTLFRISAESDITMRHKTEKGELVSFSEEEVYHAKGDFFKIFTLPIIEGQKEIKSIPEKSVLISKSVASRYFGEESAVGKFISHNYVEDHEIIGVFEDFPSNSHVSMDFIFAWQKVTDEANGGDENNWRWDGFYTYLLLHPGSDPGTLENKFPGLVEKYKSGQLNEQVSSVLSLQPLPDIHLKSNLLAELKPNGDQKIVFTLLALAIFVLLIAWINFINLSTSRSFERFKEIGIRKVIGSGKKEIFFQFLLESCLLNFISVLTAFLLISLFNPIISPLLGIDLVNSFLNKAGFWTILLFMIMLGGVAASIYPARIMSSFRPAIILKGNQSRVPGNTSSIIRYGLVVFQFVISISLIGASSMAYKQLSFMKDKSLGLNIENTLVINTKATFGPPGSDSVFLDNLNTFRNSLRNYESIAAVTASFEIPGKEHQSIIPHFRHSKNKEELAALYLTRVDFDFIPALSVNLLAGRNFIEGKDNQSTLILNMEAIKTLGYESPDEALGQEVIWGNQAQNKAKIIGVVDLRATAYKKENYPIAYTPTFFPFRYATIKFAESNNFTENQMIQMAKNAWMSNFPDIPFDYFFLDELFENHYKSDHDFGLVLALFTGLAILVACSGLFAIATLTVEQRTKEVGLRKVMGASTSQLLVLLSKNFLLLILIAGLISVPIIKTVLEIWLENYPYKAAISWWIYLLPIGLIVLVSALTIGGNILKASLVNPVKLLKYE</sequence>
<feature type="transmembrane region" description="Helical" evidence="6">
    <location>
        <begin position="434"/>
        <end position="458"/>
    </location>
</feature>
<comment type="caution">
    <text evidence="11">The sequence shown here is derived from an EMBL/GenBank/DDBJ whole genome shotgun (WGS) entry which is preliminary data.</text>
</comment>
<feature type="domain" description="ABC3 transporter permease C-terminal" evidence="7">
    <location>
        <begin position="299"/>
        <end position="412"/>
    </location>
</feature>
<reference evidence="11 12" key="2">
    <citation type="journal article" date="2020" name="Syst. Appl. Microbiol.">
        <title>Arthrospiribacter ruber gen. nov., sp. nov., a novel bacterium isolated from Arthrospira cultures.</title>
        <authorList>
            <person name="Waleron M."/>
            <person name="Misztak A."/>
            <person name="Waleron M.M."/>
            <person name="Furmaniak M."/>
            <person name="Mrozik A."/>
            <person name="Waleron K."/>
        </authorList>
    </citation>
    <scope>NUCLEOTIDE SEQUENCE [LARGE SCALE GENOMIC DNA]</scope>
    <source>
        <strain evidence="11 12">DPMB0001</strain>
    </source>
</reference>
<evidence type="ECO:0000313" key="9">
    <source>
        <dbReference type="EMBL" id="MBW3466824.1"/>
    </source>
</evidence>
<dbReference type="PANTHER" id="PTHR30572:SF18">
    <property type="entry name" value="ABC-TYPE MACROLIDE FAMILY EXPORT SYSTEM PERMEASE COMPONENT 2"/>
    <property type="match status" value="1"/>
</dbReference>
<feature type="transmembrane region" description="Helical" evidence="6">
    <location>
        <begin position="21"/>
        <end position="41"/>
    </location>
</feature>
<keyword evidence="12" id="KW-1185">Reference proteome</keyword>
<dbReference type="Pfam" id="PF02687">
    <property type="entry name" value="FtsX"/>
    <property type="match status" value="2"/>
</dbReference>
<keyword evidence="3 6" id="KW-0812">Transmembrane</keyword>
<dbReference type="PANTHER" id="PTHR30572">
    <property type="entry name" value="MEMBRANE COMPONENT OF TRANSPORTER-RELATED"/>
    <property type="match status" value="1"/>
</dbReference>
<protein>
    <submittedName>
        <fullName evidence="11">ABC transporter permease</fullName>
    </submittedName>
</protein>
<dbReference type="Proteomes" id="UP000727490">
    <property type="component" value="Unassembled WGS sequence"/>
</dbReference>
<feature type="domain" description="MacB-like periplasmic core" evidence="8">
    <location>
        <begin position="20"/>
        <end position="246"/>
    </location>
</feature>
<feature type="transmembrane region" description="Helical" evidence="6">
    <location>
        <begin position="293"/>
        <end position="315"/>
    </location>
</feature>
<dbReference type="AlphaFoldDB" id="A0A951J1W4"/>
<keyword evidence="4 6" id="KW-1133">Transmembrane helix</keyword>
<dbReference type="InterPro" id="IPR025857">
    <property type="entry name" value="MacB_PCD"/>
</dbReference>
<dbReference type="GO" id="GO:0022857">
    <property type="term" value="F:transmembrane transporter activity"/>
    <property type="evidence" value="ECO:0007669"/>
    <property type="project" value="TreeGrafter"/>
</dbReference>
<gene>
    <name evidence="9" type="ORF">EGN73_03210</name>
    <name evidence="10" type="ORF">EGN73_17610</name>
    <name evidence="11" type="ORF">EGN73_21210</name>
</gene>
<evidence type="ECO:0000256" key="4">
    <source>
        <dbReference type="ARBA" id="ARBA00022989"/>
    </source>
</evidence>
<dbReference type="RefSeq" id="WP_219287042.1">
    <property type="nucleotide sequence ID" value="NZ_RPHB01000002.1"/>
</dbReference>
<keyword evidence="2" id="KW-1003">Cell membrane</keyword>
<dbReference type="InterPro" id="IPR003838">
    <property type="entry name" value="ABC3_permease_C"/>
</dbReference>
<evidence type="ECO:0000256" key="1">
    <source>
        <dbReference type="ARBA" id="ARBA00004651"/>
    </source>
</evidence>
<dbReference type="GO" id="GO:0005886">
    <property type="term" value="C:plasma membrane"/>
    <property type="evidence" value="ECO:0007669"/>
    <property type="project" value="UniProtKB-SubCell"/>
</dbReference>
<name>A0A951J1W4_9BACT</name>
<feature type="transmembrane region" description="Helical" evidence="6">
    <location>
        <begin position="693"/>
        <end position="720"/>
    </location>
</feature>
<proteinExistence type="predicted"/>
<accession>A0A951J1W4</accession>
<evidence type="ECO:0000259" key="7">
    <source>
        <dbReference type="Pfam" id="PF02687"/>
    </source>
</evidence>
<evidence type="ECO:0000313" key="10">
    <source>
        <dbReference type="EMBL" id="MBW3469616.1"/>
    </source>
</evidence>
<evidence type="ECO:0000256" key="3">
    <source>
        <dbReference type="ARBA" id="ARBA00022692"/>
    </source>
</evidence>
<feature type="transmembrane region" description="Helical" evidence="6">
    <location>
        <begin position="386"/>
        <end position="406"/>
    </location>
</feature>